<proteinExistence type="predicted"/>
<dbReference type="Proteomes" id="UP000236340">
    <property type="component" value="Unassembled WGS sequence"/>
</dbReference>
<sequence length="608" mass="63551">MMKKPVRITLSFLLVITLLGTSAFAAPNLINYQGVLTDSSGAPITNSGQAMTFRLFDAATGGTQLWEEVRTVDVQNGSYNLLLGSVTPFTTNLFQNDNLWLEIGVAGEVLGGRQRLASVPYALRADTATTVTGTASGDGSGLTNLDWANLANVPAGFADNTDNIATSVNGMTGGLITGQTTVTATGVSPAGSFTTSGANQARGIEGKASENNSTDSEHTGVFGYGYWGKSSYGVYGSGGGGTIQSNGVFGYAYQGSGKNSGVRGLSNGTSGTNYGLYGDAKSGANGNYGLYATTIGTGSNDFAGYLDGDASVVGGLTVGSGVKDANSQLHVQTTKEFAGYFSNSRTSNSPNKAYGVYSLVNGTPIGTNYHWGTYTESSGAFINYGVQGVASGTQNNYAVYGWAHGGVANYAGFFNGDESDGISIAAVKIVSSGQNMLIDGNEIDSNVALHLNYTSTQDVDIANGGGNVGIGSIADATYKLFVNGDIFVTSGVSVNGWTQASDRRFKTNIRPLQNALKKVSQLRGVSYDWRIDEFPERGFIDEPQIGVIAQEVEPIVPELVHTDAQGYKSVAYDKMSALLIEAVKDLKAENEALRLLVCQDHPTARICQ</sequence>
<dbReference type="Pfam" id="PF13884">
    <property type="entry name" value="Peptidase_S74"/>
    <property type="match status" value="1"/>
</dbReference>
<dbReference type="InterPro" id="IPR036388">
    <property type="entry name" value="WH-like_DNA-bd_sf"/>
</dbReference>
<accession>A0A2K2H6F2</accession>
<dbReference type="EMBL" id="PPFX01000050">
    <property type="protein sequence ID" value="PNU18793.1"/>
    <property type="molecule type" value="Genomic_DNA"/>
</dbReference>
<evidence type="ECO:0000256" key="1">
    <source>
        <dbReference type="SAM" id="SignalP"/>
    </source>
</evidence>
<keyword evidence="1" id="KW-0732">Signal</keyword>
<dbReference type="Gene3D" id="1.10.10.10">
    <property type="entry name" value="Winged helix-like DNA-binding domain superfamily/Winged helix DNA-binding domain"/>
    <property type="match status" value="1"/>
</dbReference>
<organism evidence="3 4">
    <name type="scientific">Geothermobacter hydrogeniphilus</name>
    <dbReference type="NCBI Taxonomy" id="1969733"/>
    <lineage>
        <taxon>Bacteria</taxon>
        <taxon>Pseudomonadati</taxon>
        <taxon>Thermodesulfobacteriota</taxon>
        <taxon>Desulfuromonadia</taxon>
        <taxon>Desulfuromonadales</taxon>
        <taxon>Geothermobacteraceae</taxon>
        <taxon>Geothermobacter</taxon>
    </lineage>
</organism>
<feature type="signal peptide" evidence="1">
    <location>
        <begin position="1"/>
        <end position="25"/>
    </location>
</feature>
<feature type="chain" id="PRO_5014388421" description="Peptidase S74 domain-containing protein" evidence="1">
    <location>
        <begin position="26"/>
        <end position="608"/>
    </location>
</feature>
<feature type="domain" description="Peptidase S74" evidence="2">
    <location>
        <begin position="501"/>
        <end position="597"/>
    </location>
</feature>
<dbReference type="InterPro" id="IPR030392">
    <property type="entry name" value="S74_ICA"/>
</dbReference>
<gene>
    <name evidence="3" type="ORF">C2E25_15790</name>
</gene>
<name>A0A2K2H6F2_9BACT</name>
<dbReference type="AlphaFoldDB" id="A0A2K2H6F2"/>
<evidence type="ECO:0000313" key="3">
    <source>
        <dbReference type="EMBL" id="PNU18793.1"/>
    </source>
</evidence>
<dbReference type="PROSITE" id="PS51688">
    <property type="entry name" value="ICA"/>
    <property type="match status" value="1"/>
</dbReference>
<comment type="caution">
    <text evidence="3">The sequence shown here is derived from an EMBL/GenBank/DDBJ whole genome shotgun (WGS) entry which is preliminary data.</text>
</comment>
<evidence type="ECO:0000313" key="4">
    <source>
        <dbReference type="Proteomes" id="UP000236340"/>
    </source>
</evidence>
<evidence type="ECO:0000259" key="2">
    <source>
        <dbReference type="PROSITE" id="PS51688"/>
    </source>
</evidence>
<protein>
    <recommendedName>
        <fullName evidence="2">Peptidase S74 domain-containing protein</fullName>
    </recommendedName>
</protein>
<reference evidence="3 4" key="1">
    <citation type="journal article" date="2018" name="Genome Announc.">
        <title>Genome Sequence of Geothermobacter sp. HR-1 Iron Reducer from the Loihi Seamount.</title>
        <authorList>
            <person name="Smith H."/>
            <person name="Abuyen K."/>
            <person name="Tremblay J."/>
            <person name="Savalia P."/>
            <person name="Perez-Rodriguez I."/>
            <person name="Emerson D."/>
            <person name="Tully B."/>
            <person name="Amend J."/>
        </authorList>
    </citation>
    <scope>NUCLEOTIDE SEQUENCE [LARGE SCALE GENOMIC DNA]</scope>
    <source>
        <strain evidence="3 4">HR-1</strain>
    </source>
</reference>